<name>A0A5D0NKM6_9ACTN</name>
<dbReference type="AlphaFoldDB" id="A0A5D0NKM6"/>
<dbReference type="InterPro" id="IPR052741">
    <property type="entry name" value="Mitochondrial_HTD2"/>
</dbReference>
<dbReference type="PANTHER" id="PTHR28152:SF1">
    <property type="entry name" value="HYDROXYACYL-THIOESTER DEHYDRATASE TYPE 2, MITOCHONDRIAL"/>
    <property type="match status" value="1"/>
</dbReference>
<gene>
    <name evidence="2" type="ORF">FXF69_22320</name>
</gene>
<evidence type="ECO:0000313" key="2">
    <source>
        <dbReference type="EMBL" id="TYB45040.1"/>
    </source>
</evidence>
<proteinExistence type="predicted"/>
<accession>A0A5D0NKM6</accession>
<dbReference type="InterPro" id="IPR029069">
    <property type="entry name" value="HotDog_dom_sf"/>
</dbReference>
<dbReference type="InterPro" id="IPR039569">
    <property type="entry name" value="FAS1-like_DH_region"/>
</dbReference>
<dbReference type="STRING" id="1220554.GCA_001552135_02885"/>
<organism evidence="2 3">
    <name type="scientific">Actinomadura chibensis</name>
    <dbReference type="NCBI Taxonomy" id="392828"/>
    <lineage>
        <taxon>Bacteria</taxon>
        <taxon>Bacillati</taxon>
        <taxon>Actinomycetota</taxon>
        <taxon>Actinomycetes</taxon>
        <taxon>Streptosporangiales</taxon>
        <taxon>Thermomonosporaceae</taxon>
        <taxon>Actinomadura</taxon>
    </lineage>
</organism>
<dbReference type="Pfam" id="PF13452">
    <property type="entry name" value="FAS1_DH_region"/>
    <property type="match status" value="1"/>
</dbReference>
<dbReference type="EMBL" id="VSFG01000004">
    <property type="protein sequence ID" value="TYB45040.1"/>
    <property type="molecule type" value="Genomic_DNA"/>
</dbReference>
<feature type="domain" description="FAS1-like dehydratase" evidence="1">
    <location>
        <begin position="69"/>
        <end position="127"/>
    </location>
</feature>
<evidence type="ECO:0000259" key="1">
    <source>
        <dbReference type="Pfam" id="PF13452"/>
    </source>
</evidence>
<evidence type="ECO:0000313" key="3">
    <source>
        <dbReference type="Proteomes" id="UP000323380"/>
    </source>
</evidence>
<dbReference type="Proteomes" id="UP000323380">
    <property type="component" value="Unassembled WGS sequence"/>
</dbReference>
<reference evidence="2 3" key="1">
    <citation type="submission" date="2019-08" db="EMBL/GenBank/DDBJ databases">
        <title>Actinomadura sp. nov. CYP1-5 isolated from mountain soil.</title>
        <authorList>
            <person name="Songsumanus A."/>
            <person name="Kuncharoen N."/>
            <person name="Kudo T."/>
            <person name="Yuki M."/>
            <person name="Igarashi Y."/>
            <person name="Tanasupawat S."/>
        </authorList>
    </citation>
    <scope>NUCLEOTIDE SEQUENCE [LARGE SCALE GENOMIC DNA]</scope>
    <source>
        <strain evidence="2 3">JCM 14158</strain>
    </source>
</reference>
<sequence length="307" mass="33261">MEQWEPHTVTSAEVVRPGPVAALAALFDDGLPAPGAGDALPRLWHWVALPHWPVSSEVGPDGHPRRGTFLPPIELPRRMFAGGEVAFHGDLRVGETIRRESTVESVKEKSGQSGALVIVAVRTRLFGDGGELRVDERQDLIYREAGPTPSPGERTEAERGAVERAEVERAAELRPVGRPLRRADAWAYDFSTDPTLLMRFSAATANAHRIHYDWPYATRVEGYPGLVVHGPLMTLTLAEAFRLERPDDAISRLTHRNMAPLFCGQAASVRGRPTADGVALDLLGPDGAGVRTAVNIVPSSETAVQAS</sequence>
<protein>
    <recommendedName>
        <fullName evidence="1">FAS1-like dehydratase domain-containing protein</fullName>
    </recommendedName>
</protein>
<dbReference type="GO" id="GO:0019171">
    <property type="term" value="F:(3R)-hydroxyacyl-[acyl-carrier-protein] dehydratase activity"/>
    <property type="evidence" value="ECO:0007669"/>
    <property type="project" value="TreeGrafter"/>
</dbReference>
<comment type="caution">
    <text evidence="2">The sequence shown here is derived from an EMBL/GenBank/DDBJ whole genome shotgun (WGS) entry which is preliminary data.</text>
</comment>
<dbReference type="SUPFAM" id="SSF54637">
    <property type="entry name" value="Thioesterase/thiol ester dehydrase-isomerase"/>
    <property type="match status" value="2"/>
</dbReference>
<dbReference type="Gene3D" id="3.10.129.10">
    <property type="entry name" value="Hotdog Thioesterase"/>
    <property type="match status" value="2"/>
</dbReference>
<dbReference type="PANTHER" id="PTHR28152">
    <property type="entry name" value="HYDROXYACYL-THIOESTER DEHYDRATASE TYPE 2, MITOCHONDRIAL"/>
    <property type="match status" value="1"/>
</dbReference>
<keyword evidence="3" id="KW-1185">Reference proteome</keyword>